<dbReference type="GO" id="GO:0016740">
    <property type="term" value="F:transferase activity"/>
    <property type="evidence" value="ECO:0007669"/>
    <property type="project" value="UniProtKB-KW"/>
</dbReference>
<dbReference type="OrthoDB" id="3806873at2"/>
<accession>A0A2A2WLE9</accession>
<keyword evidence="3" id="KW-0808">Transferase</keyword>
<evidence type="ECO:0000256" key="1">
    <source>
        <dbReference type="SAM" id="MobiDB-lite"/>
    </source>
</evidence>
<protein>
    <submittedName>
        <fullName evidence="3">Phosphotransferase family protein</fullName>
    </submittedName>
</protein>
<dbReference type="EMBL" id="NTGA01000032">
    <property type="protein sequence ID" value="PAY22036.1"/>
    <property type="molecule type" value="Genomic_DNA"/>
</dbReference>
<dbReference type="InterPro" id="IPR002575">
    <property type="entry name" value="Aminoglycoside_PTrfase"/>
</dbReference>
<evidence type="ECO:0000313" key="4">
    <source>
        <dbReference type="Proteomes" id="UP000218810"/>
    </source>
</evidence>
<dbReference type="PANTHER" id="PTHR47829">
    <property type="entry name" value="HYDROLASE, PUTATIVE (AFU_ORTHOLOGUE AFUA_1G12880)-RELATED"/>
    <property type="match status" value="1"/>
</dbReference>
<feature type="compositionally biased region" description="Basic and acidic residues" evidence="1">
    <location>
        <begin position="1"/>
        <end position="11"/>
    </location>
</feature>
<evidence type="ECO:0000313" key="3">
    <source>
        <dbReference type="EMBL" id="PAY22036.1"/>
    </source>
</evidence>
<dbReference type="InterPro" id="IPR011009">
    <property type="entry name" value="Kinase-like_dom_sf"/>
</dbReference>
<feature type="domain" description="Aminoglycoside phosphotransferase" evidence="2">
    <location>
        <begin position="50"/>
        <end position="277"/>
    </location>
</feature>
<comment type="caution">
    <text evidence="3">The sequence shown here is derived from an EMBL/GenBank/DDBJ whole genome shotgun (WGS) entry which is preliminary data.</text>
</comment>
<dbReference type="Pfam" id="PF01636">
    <property type="entry name" value="APH"/>
    <property type="match status" value="1"/>
</dbReference>
<proteinExistence type="predicted"/>
<dbReference type="Gene3D" id="3.30.200.20">
    <property type="entry name" value="Phosphorylase Kinase, domain 1"/>
    <property type="match status" value="1"/>
</dbReference>
<dbReference type="InterPro" id="IPR052898">
    <property type="entry name" value="ACAD10-like"/>
</dbReference>
<dbReference type="InterPro" id="IPR041726">
    <property type="entry name" value="ACAD10_11_N"/>
</dbReference>
<sequence>MRPPTNREDHPMTPPASTDGLPIDTLLRPDVVGPRIAEASGEDAWTDFSAELIAGGKSNLTFTLRSDAGELILRRPPTGELLPSAHDMGREARIQLGLASTDVPVAGIVLNETTGEDLGVPYYVMEKVVGHVIRDALPPGYAESDDDKAAMADAQIDAMVALHAVDQDAVGLGDLGRPEGYLERQLRRWLGQSEKASASVRADRLPELAARLGQDLPTSPSSRIIHGDYRMDNCVVDADDPGRIKAILDWELSTLGDPVADLAQTVLYWGDPDGPEVPLIPSLTTGPGWPGPQRLLDRYCSATGTDPAHMPWYLAFATFKFAAIAQGVATRSEAGDMAGQDFGDIGPQIRELVEYGHSILDSRKGTR</sequence>
<feature type="region of interest" description="Disordered" evidence="1">
    <location>
        <begin position="1"/>
        <end position="24"/>
    </location>
</feature>
<name>A0A2A2WLE9_9ACTN</name>
<dbReference type="Proteomes" id="UP000218810">
    <property type="component" value="Unassembled WGS sequence"/>
</dbReference>
<dbReference type="AlphaFoldDB" id="A0A2A2WLE9"/>
<dbReference type="PANTHER" id="PTHR47829:SF1">
    <property type="entry name" value="HAD FAMILY PHOSPHATASE"/>
    <property type="match status" value="1"/>
</dbReference>
<keyword evidence="4" id="KW-1185">Reference proteome</keyword>
<reference evidence="4" key="1">
    <citation type="submission" date="2017-09" db="EMBL/GenBank/DDBJ databases">
        <authorList>
            <person name="Zhang Y."/>
            <person name="Huang X."/>
            <person name="Liu J."/>
            <person name="Lu L."/>
            <person name="Peng K."/>
        </authorList>
    </citation>
    <scope>NUCLEOTIDE SEQUENCE [LARGE SCALE GENOMIC DNA]</scope>
    <source>
        <strain evidence="4">S-XJ-1</strain>
    </source>
</reference>
<evidence type="ECO:0000259" key="2">
    <source>
        <dbReference type="Pfam" id="PF01636"/>
    </source>
</evidence>
<organism evidence="3 4">
    <name type="scientific">Dietzia natronolimnaea</name>
    <dbReference type="NCBI Taxonomy" id="161920"/>
    <lineage>
        <taxon>Bacteria</taxon>
        <taxon>Bacillati</taxon>
        <taxon>Actinomycetota</taxon>
        <taxon>Actinomycetes</taxon>
        <taxon>Mycobacteriales</taxon>
        <taxon>Dietziaceae</taxon>
        <taxon>Dietzia</taxon>
    </lineage>
</organism>
<gene>
    <name evidence="3" type="ORF">CEY15_15685</name>
</gene>
<dbReference type="CDD" id="cd05154">
    <property type="entry name" value="ACAD10_11_N-like"/>
    <property type="match status" value="1"/>
</dbReference>
<dbReference type="Gene3D" id="3.90.1200.10">
    <property type="match status" value="1"/>
</dbReference>
<dbReference type="SUPFAM" id="SSF56112">
    <property type="entry name" value="Protein kinase-like (PK-like)"/>
    <property type="match status" value="1"/>
</dbReference>